<feature type="chain" id="PRO_5017317524" evidence="1">
    <location>
        <begin position="21"/>
        <end position="454"/>
    </location>
</feature>
<reference evidence="3 4" key="1">
    <citation type="journal article" date="2015" name="Int. J. Syst. Evol. Microbiol.">
        <title>Mariniphaga sediminis sp. nov., isolated from coastal sediment.</title>
        <authorList>
            <person name="Wang F.Q."/>
            <person name="Shen Q.Y."/>
            <person name="Chen G.J."/>
            <person name="Du Z.J."/>
        </authorList>
    </citation>
    <scope>NUCLEOTIDE SEQUENCE [LARGE SCALE GENOMIC DNA]</scope>
    <source>
        <strain evidence="3 4">SY21</strain>
    </source>
</reference>
<name>A0A399CXU6_9BACT</name>
<accession>A0A399CXU6</accession>
<dbReference type="OrthoDB" id="1119314at2"/>
<protein>
    <submittedName>
        <fullName evidence="3">T9SS C-terminal target domain-containing protein</fullName>
    </submittedName>
</protein>
<dbReference type="InterPro" id="IPR026444">
    <property type="entry name" value="Secre_tail"/>
</dbReference>
<dbReference type="NCBIfam" id="TIGR04183">
    <property type="entry name" value="Por_Secre_tail"/>
    <property type="match status" value="1"/>
</dbReference>
<evidence type="ECO:0000259" key="2">
    <source>
        <dbReference type="Pfam" id="PF18962"/>
    </source>
</evidence>
<keyword evidence="4" id="KW-1185">Reference proteome</keyword>
<dbReference type="Proteomes" id="UP000266441">
    <property type="component" value="Unassembled WGS sequence"/>
</dbReference>
<organism evidence="3 4">
    <name type="scientific">Mariniphaga sediminis</name>
    <dbReference type="NCBI Taxonomy" id="1628158"/>
    <lineage>
        <taxon>Bacteria</taxon>
        <taxon>Pseudomonadati</taxon>
        <taxon>Bacteroidota</taxon>
        <taxon>Bacteroidia</taxon>
        <taxon>Marinilabiliales</taxon>
        <taxon>Prolixibacteraceae</taxon>
        <taxon>Mariniphaga</taxon>
    </lineage>
</organism>
<feature type="signal peptide" evidence="1">
    <location>
        <begin position="1"/>
        <end position="20"/>
    </location>
</feature>
<dbReference type="Pfam" id="PF18962">
    <property type="entry name" value="Por_Secre_tail"/>
    <property type="match status" value="1"/>
</dbReference>
<comment type="caution">
    <text evidence="3">The sequence shown here is derived from an EMBL/GenBank/DDBJ whole genome shotgun (WGS) entry which is preliminary data.</text>
</comment>
<gene>
    <name evidence="3" type="ORF">D1164_22685</name>
</gene>
<feature type="domain" description="Secretion system C-terminal sorting" evidence="2">
    <location>
        <begin position="383"/>
        <end position="452"/>
    </location>
</feature>
<keyword evidence="1" id="KW-0732">Signal</keyword>
<evidence type="ECO:0000313" key="4">
    <source>
        <dbReference type="Proteomes" id="UP000266441"/>
    </source>
</evidence>
<dbReference type="RefSeq" id="WP_119352198.1">
    <property type="nucleotide sequence ID" value="NZ_QWET01000032.1"/>
</dbReference>
<evidence type="ECO:0000256" key="1">
    <source>
        <dbReference type="SAM" id="SignalP"/>
    </source>
</evidence>
<sequence>MKLKITLLIHIGIITLTALGQNSGHEVPYIGKFKLDSITSQHWNAFNSQWDPSNVSTYNYDTQYNMVQYLDFSYEILTKEWIIFDKNEFVYDVNNNKTEKIVYRKYDSRLIPAYKLKYIYNNKGLIDSSLFYGWDYVIEQWNSSASSKEQYTYNSNDELTIQNTYSPNENTREWEDYKKVEYSYNSNGQLIEMTSFYVKRNASEWSNLEKREYKYDSTGNEIQFVYRIFNESTNQWDNKRKIENTFLEDTLQSIDFKWDKTSEDWISNSKIDLLYDPKGNLVEITSFNNNTESGQWTPSSKDVFSYDLTVEYQELILPPQNLILRGIFTLLKQQNIKNKPQSYSKFYWTENNQDWVLSENGTFHYSKITVNSILETNAKNILIYPNPVNENLFFETQNLSGPVTFKLYDLLGREILNKEVSFTNCIKTTHLKKGHYIYLIETNGKQQAGKLIKN</sequence>
<evidence type="ECO:0000313" key="3">
    <source>
        <dbReference type="EMBL" id="RIH62890.1"/>
    </source>
</evidence>
<dbReference type="EMBL" id="QWET01000032">
    <property type="protein sequence ID" value="RIH62890.1"/>
    <property type="molecule type" value="Genomic_DNA"/>
</dbReference>
<proteinExistence type="predicted"/>
<dbReference type="AlphaFoldDB" id="A0A399CXU6"/>
<dbReference type="Gene3D" id="2.40.128.720">
    <property type="match status" value="3"/>
</dbReference>